<evidence type="ECO:0000256" key="2">
    <source>
        <dbReference type="ARBA" id="ARBA00009579"/>
    </source>
</evidence>
<evidence type="ECO:0000256" key="5">
    <source>
        <dbReference type="ARBA" id="ARBA00022670"/>
    </source>
</evidence>
<dbReference type="GO" id="GO:0004176">
    <property type="term" value="F:ATP-dependent peptidase activity"/>
    <property type="evidence" value="ECO:0007669"/>
    <property type="project" value="UniProtKB-UniRule"/>
</dbReference>
<dbReference type="InterPro" id="IPR014721">
    <property type="entry name" value="Ribsml_uS5_D2-typ_fold_subgr"/>
</dbReference>
<dbReference type="SUPFAM" id="SSF54211">
    <property type="entry name" value="Ribosomal protein S5 domain 2-like"/>
    <property type="match status" value="1"/>
</dbReference>
<name>A0ABD5PAQ6_9EURY</name>
<keyword evidence="11 15" id="KW-1133">Transmembrane helix</keyword>
<comment type="caution">
    <text evidence="18">The sequence shown here is derived from an EMBL/GenBank/DDBJ whole genome shotgun (WGS) entry which is preliminary data.</text>
</comment>
<dbReference type="InterPro" id="IPR027065">
    <property type="entry name" value="Lon_Prtase"/>
</dbReference>
<evidence type="ECO:0000256" key="3">
    <source>
        <dbReference type="ARBA" id="ARBA00022016"/>
    </source>
</evidence>
<keyword evidence="7 15" id="KW-0547">Nucleotide-binding</keyword>
<dbReference type="AlphaFoldDB" id="A0ABD5PAQ6"/>
<dbReference type="InterPro" id="IPR027417">
    <property type="entry name" value="P-loop_NTPase"/>
</dbReference>
<protein>
    <recommendedName>
        <fullName evidence="3 15">Archaeal Lon protease</fullName>
        <ecNumber evidence="15">3.4.21.-</ecNumber>
    </recommendedName>
    <alternativeName>
        <fullName evidence="15">ATP-dependent protease La homolog</fullName>
    </alternativeName>
</protein>
<evidence type="ECO:0000256" key="8">
    <source>
        <dbReference type="ARBA" id="ARBA00022801"/>
    </source>
</evidence>
<dbReference type="SMART" id="SM00382">
    <property type="entry name" value="AAA"/>
    <property type="match status" value="1"/>
</dbReference>
<dbReference type="GO" id="GO:0030163">
    <property type="term" value="P:protein catabolic process"/>
    <property type="evidence" value="ECO:0007669"/>
    <property type="project" value="UniProtKB-UniRule"/>
</dbReference>
<evidence type="ECO:0000256" key="16">
    <source>
        <dbReference type="SAM" id="MobiDB-lite"/>
    </source>
</evidence>
<dbReference type="GO" id="GO:0004252">
    <property type="term" value="F:serine-type endopeptidase activity"/>
    <property type="evidence" value="ECO:0007669"/>
    <property type="project" value="UniProtKB-UniRule"/>
</dbReference>
<dbReference type="InterPro" id="IPR004663">
    <property type="entry name" value="Lon_arc"/>
</dbReference>
<dbReference type="Gene3D" id="3.30.230.10">
    <property type="match status" value="1"/>
</dbReference>
<feature type="transmembrane region" description="Helical" evidence="15">
    <location>
        <begin position="127"/>
        <end position="147"/>
    </location>
</feature>
<keyword evidence="12 15" id="KW-0472">Membrane</keyword>
<accession>A0ABD5PAQ6</accession>
<dbReference type="PROSITE" id="PS51786">
    <property type="entry name" value="LON_PROTEOLYTIC"/>
    <property type="match status" value="1"/>
</dbReference>
<dbReference type="Pfam" id="PF05362">
    <property type="entry name" value="Lon_C"/>
    <property type="match status" value="1"/>
</dbReference>
<organism evidence="18 19">
    <name type="scientific">Halobium salinum</name>
    <dbReference type="NCBI Taxonomy" id="1364940"/>
    <lineage>
        <taxon>Archaea</taxon>
        <taxon>Methanobacteriati</taxon>
        <taxon>Methanobacteriota</taxon>
        <taxon>Stenosarchaea group</taxon>
        <taxon>Halobacteria</taxon>
        <taxon>Halobacteriales</taxon>
        <taxon>Haloferacaceae</taxon>
        <taxon>Halobium</taxon>
    </lineage>
</organism>
<evidence type="ECO:0000256" key="10">
    <source>
        <dbReference type="ARBA" id="ARBA00022840"/>
    </source>
</evidence>
<dbReference type="GO" id="GO:0006508">
    <property type="term" value="P:proteolysis"/>
    <property type="evidence" value="ECO:0007669"/>
    <property type="project" value="UniProtKB-KW"/>
</dbReference>
<dbReference type="InterPro" id="IPR002078">
    <property type="entry name" value="Sigma_54_int"/>
</dbReference>
<dbReference type="InterPro" id="IPR046843">
    <property type="entry name" value="LonB_AAA-LID"/>
</dbReference>
<dbReference type="PRINTS" id="PR00830">
    <property type="entry name" value="ENDOLAPTASE"/>
</dbReference>
<evidence type="ECO:0000313" key="18">
    <source>
        <dbReference type="EMBL" id="MFC4357886.1"/>
    </source>
</evidence>
<keyword evidence="10 15" id="KW-0067">ATP-binding</keyword>
<evidence type="ECO:0000256" key="6">
    <source>
        <dbReference type="ARBA" id="ARBA00022692"/>
    </source>
</evidence>
<dbReference type="NCBIfam" id="TIGR00764">
    <property type="entry name" value="lon_rel"/>
    <property type="match status" value="1"/>
</dbReference>
<dbReference type="Pfam" id="PF00158">
    <property type="entry name" value="Sigma54_activat"/>
    <property type="match status" value="1"/>
</dbReference>
<evidence type="ECO:0000256" key="12">
    <source>
        <dbReference type="ARBA" id="ARBA00023136"/>
    </source>
</evidence>
<keyword evidence="9 15" id="KW-0720">Serine protease</keyword>
<evidence type="ECO:0000259" key="17">
    <source>
        <dbReference type="PROSITE" id="PS51786"/>
    </source>
</evidence>
<evidence type="ECO:0000256" key="15">
    <source>
        <dbReference type="RuleBase" id="RU369001"/>
    </source>
</evidence>
<gene>
    <name evidence="18" type="primary">lonB</name>
    <name evidence="18" type="ORF">ACFO0N_07980</name>
</gene>
<dbReference type="RefSeq" id="WP_267624616.1">
    <property type="nucleotide sequence ID" value="NZ_JAODIW010000009.1"/>
</dbReference>
<keyword evidence="19" id="KW-1185">Reference proteome</keyword>
<keyword evidence="5 15" id="KW-0645">Protease</keyword>
<evidence type="ECO:0000313" key="19">
    <source>
        <dbReference type="Proteomes" id="UP001595921"/>
    </source>
</evidence>
<evidence type="ECO:0000256" key="14">
    <source>
        <dbReference type="PROSITE-ProRule" id="PRU01122"/>
    </source>
</evidence>
<dbReference type="Pfam" id="PF20436">
    <property type="entry name" value="LonB_AAA-LID"/>
    <property type="match status" value="1"/>
</dbReference>
<comment type="subunit">
    <text evidence="13 15">Homohexamer. Organized in a ring with a central cavity.</text>
</comment>
<comment type="subcellular location">
    <subcellularLocation>
        <location evidence="1 15">Cell membrane</location>
        <topology evidence="1 15">Multi-pass membrane protein</topology>
    </subcellularLocation>
</comment>
<proteinExistence type="inferred from homology"/>
<dbReference type="Gene3D" id="1.10.8.60">
    <property type="match status" value="1"/>
</dbReference>
<dbReference type="SUPFAM" id="SSF52540">
    <property type="entry name" value="P-loop containing nucleoside triphosphate hydrolases"/>
    <property type="match status" value="1"/>
</dbReference>
<dbReference type="GO" id="GO:0005886">
    <property type="term" value="C:plasma membrane"/>
    <property type="evidence" value="ECO:0007669"/>
    <property type="project" value="UniProtKB-SubCell"/>
</dbReference>
<dbReference type="InterPro" id="IPR003593">
    <property type="entry name" value="AAA+_ATPase"/>
</dbReference>
<evidence type="ECO:0000256" key="13">
    <source>
        <dbReference type="ARBA" id="ARBA00026070"/>
    </source>
</evidence>
<dbReference type="Gene3D" id="3.40.50.300">
    <property type="entry name" value="P-loop containing nucleotide triphosphate hydrolases"/>
    <property type="match status" value="1"/>
</dbReference>
<feature type="compositionally biased region" description="Basic and acidic residues" evidence="16">
    <location>
        <begin position="643"/>
        <end position="662"/>
    </location>
</feature>
<evidence type="ECO:0000256" key="7">
    <source>
        <dbReference type="ARBA" id="ARBA00022741"/>
    </source>
</evidence>
<feature type="region of interest" description="Disordered" evidence="16">
    <location>
        <begin position="633"/>
        <end position="662"/>
    </location>
</feature>
<keyword evidence="8 15" id="KW-0378">Hydrolase</keyword>
<dbReference type="Proteomes" id="UP001595921">
    <property type="component" value="Unassembled WGS sequence"/>
</dbReference>
<comment type="caution">
    <text evidence="14 15">Lacks conserved residue(s) required for the propagation of feature annotation.</text>
</comment>
<evidence type="ECO:0000256" key="11">
    <source>
        <dbReference type="ARBA" id="ARBA00022989"/>
    </source>
</evidence>
<dbReference type="InterPro" id="IPR020568">
    <property type="entry name" value="Ribosomal_Su5_D2-typ_SF"/>
</dbReference>
<keyword evidence="4 15" id="KW-1003">Cell membrane</keyword>
<dbReference type="InterPro" id="IPR000523">
    <property type="entry name" value="Mg_chelatse_chII-like_cat_dom"/>
</dbReference>
<comment type="function">
    <text evidence="15">ATP-dependent serine protease that mediates the selective degradation of mutant and abnormal proteins as well as certain short-lived regulatory proteins. Degrades polypeptides processively.</text>
</comment>
<dbReference type="EC" id="3.4.21.-" evidence="15"/>
<dbReference type="Pfam" id="PF01078">
    <property type="entry name" value="Mg_chelatase"/>
    <property type="match status" value="1"/>
</dbReference>
<evidence type="ECO:0000256" key="1">
    <source>
        <dbReference type="ARBA" id="ARBA00004651"/>
    </source>
</evidence>
<feature type="domain" description="Lon proteolytic" evidence="17">
    <location>
        <begin position="433"/>
        <end position="610"/>
    </location>
</feature>
<dbReference type="PANTHER" id="PTHR10046">
    <property type="entry name" value="ATP DEPENDENT LON PROTEASE FAMILY MEMBER"/>
    <property type="match status" value="1"/>
</dbReference>
<evidence type="ECO:0000256" key="4">
    <source>
        <dbReference type="ARBA" id="ARBA00022475"/>
    </source>
</evidence>
<keyword evidence="6 15" id="KW-0812">Transmembrane</keyword>
<comment type="similarity">
    <text evidence="2 15">Belongs to the peptidase S16 family. Archaeal LonB subfamily.</text>
</comment>
<evidence type="ECO:0000256" key="9">
    <source>
        <dbReference type="ARBA" id="ARBA00022825"/>
    </source>
</evidence>
<dbReference type="InterPro" id="IPR008269">
    <property type="entry name" value="Lon_proteolytic"/>
</dbReference>
<dbReference type="EMBL" id="JBHSDS010000005">
    <property type="protein sequence ID" value="MFC4357886.1"/>
    <property type="molecule type" value="Genomic_DNA"/>
</dbReference>
<dbReference type="GO" id="GO:0005524">
    <property type="term" value="F:ATP binding"/>
    <property type="evidence" value="ECO:0007669"/>
    <property type="project" value="UniProtKB-UniRule"/>
</dbReference>
<reference evidence="18 19" key="1">
    <citation type="journal article" date="2019" name="Int. J. Syst. Evol. Microbiol.">
        <title>The Global Catalogue of Microorganisms (GCM) 10K type strain sequencing project: providing services to taxonomists for standard genome sequencing and annotation.</title>
        <authorList>
            <consortium name="The Broad Institute Genomics Platform"/>
            <consortium name="The Broad Institute Genome Sequencing Center for Infectious Disease"/>
            <person name="Wu L."/>
            <person name="Ma J."/>
        </authorList>
    </citation>
    <scope>NUCLEOTIDE SEQUENCE [LARGE SCALE GENOMIC DNA]</scope>
    <source>
        <strain evidence="18 19">CGMCC 1.12553</strain>
    </source>
</reference>
<sequence>MAPVSPVDGGLDPETVSDLLGGLDVETTASVEVPERLVDRVVGQARAREVVEKAALQRRHVLLIGLPGTGKSMLAHAMSELLPGEGLEDVVVYHNPDDGNRPRVRVLPAGQGAEVVGRYRDTLRNQAAMGSAFRTLLLVLVLVYTVFVMAEPLVGVIAVGLLSILFRTGRSRRTARLPKLLVDNGGRETAPFEDATGTHAGALLGDVRHDPFQSGGLETPSHDRVEPGAIHRANGGVLFIDEVNTLDVRSQQHLLTAVQEREFAVTGQSERSSGAMVRTDPVPTDFVMVAAGNLDAVANMHPALRSRLKGYGYEVYMDDSLEDTPENRRALVRFVAQEVGKDGRLPHFTREALAEVVLEARRRAGRRGRLTLELRDLGGLVRVAGDVARSEDAPFVRREHVLRAKRRSRSVERQLTDHYLDRRRDYDLTLVEGAVVGRANGLTLVGDDVGVVLPVVADVTPAQGEGRVVATGGLRDAGAESMAHVAAVVKKAAGRRLAGRDIHVQFVGNVGGVRGDASALAVVTAVVSALSGVPVDQSVAVAGALSVRGDVLPVPNVTARVEAAAAAGVERVVLPAANRDDVLAEAEALARVEIVPVSHVGEALAVALVGDAPDFGGERDSAVGRLVDAARAFRPDLPGTDPTPERVSADGRRDGRHEVADD</sequence>